<name>A0A166B9N7_9AGAM</name>
<dbReference type="Proteomes" id="UP000076798">
    <property type="component" value="Unassembled WGS sequence"/>
</dbReference>
<organism evidence="2 3">
    <name type="scientific">Sistotremastrum suecicum HHB10207 ss-3</name>
    <dbReference type="NCBI Taxonomy" id="1314776"/>
    <lineage>
        <taxon>Eukaryota</taxon>
        <taxon>Fungi</taxon>
        <taxon>Dikarya</taxon>
        <taxon>Basidiomycota</taxon>
        <taxon>Agaricomycotina</taxon>
        <taxon>Agaricomycetes</taxon>
        <taxon>Sistotremastrales</taxon>
        <taxon>Sistotremastraceae</taxon>
        <taxon>Sistotremastrum</taxon>
    </lineage>
</organism>
<dbReference type="SUPFAM" id="SSF160350">
    <property type="entry name" value="Rnp2-like"/>
    <property type="match status" value="1"/>
</dbReference>
<dbReference type="InterPro" id="IPR038085">
    <property type="entry name" value="Rnp2-like_sf"/>
</dbReference>
<protein>
    <submittedName>
        <fullName evidence="2">Uncharacterized protein</fullName>
    </submittedName>
</protein>
<dbReference type="GO" id="GO:0008033">
    <property type="term" value="P:tRNA processing"/>
    <property type="evidence" value="ECO:0007669"/>
    <property type="project" value="UniProtKB-KW"/>
</dbReference>
<sequence length="106" mass="11733">MGKWTEYHFLRLSVNPPNEHASRITKALEDALAKLFGTSRARTYIDVLWISEKGDEVIVRVGQPDAQAVKAAVVVTSLMRLSLVQSSDRLEDVVPEGATVPNLTEE</sequence>
<proteinExistence type="predicted"/>
<evidence type="ECO:0000256" key="1">
    <source>
        <dbReference type="ARBA" id="ARBA00022694"/>
    </source>
</evidence>
<dbReference type="GO" id="GO:1902555">
    <property type="term" value="C:endoribonuclease complex"/>
    <property type="evidence" value="ECO:0007669"/>
    <property type="project" value="UniProtKB-ARBA"/>
</dbReference>
<keyword evidence="1" id="KW-0819">tRNA processing</keyword>
<gene>
    <name evidence="2" type="ORF">SISSUDRAFT_1035084</name>
</gene>
<dbReference type="EMBL" id="KV428116">
    <property type="protein sequence ID" value="KZT36137.1"/>
    <property type="molecule type" value="Genomic_DNA"/>
</dbReference>
<accession>A0A166B9N7</accession>
<evidence type="ECO:0000313" key="2">
    <source>
        <dbReference type="EMBL" id="KZT36137.1"/>
    </source>
</evidence>
<dbReference type="AlphaFoldDB" id="A0A166B9N7"/>
<keyword evidence="3" id="KW-1185">Reference proteome</keyword>
<evidence type="ECO:0000313" key="3">
    <source>
        <dbReference type="Proteomes" id="UP000076798"/>
    </source>
</evidence>
<dbReference type="OrthoDB" id="3265020at2759"/>
<reference evidence="2 3" key="1">
    <citation type="journal article" date="2016" name="Mol. Biol. Evol.">
        <title>Comparative Genomics of Early-Diverging Mushroom-Forming Fungi Provides Insights into the Origins of Lignocellulose Decay Capabilities.</title>
        <authorList>
            <person name="Nagy L.G."/>
            <person name="Riley R."/>
            <person name="Tritt A."/>
            <person name="Adam C."/>
            <person name="Daum C."/>
            <person name="Floudas D."/>
            <person name="Sun H."/>
            <person name="Yadav J.S."/>
            <person name="Pangilinan J."/>
            <person name="Larsson K.H."/>
            <person name="Matsuura K."/>
            <person name="Barry K."/>
            <person name="Labutti K."/>
            <person name="Kuo R."/>
            <person name="Ohm R.A."/>
            <person name="Bhattacharya S.S."/>
            <person name="Shirouzu T."/>
            <person name="Yoshinaga Y."/>
            <person name="Martin F.M."/>
            <person name="Grigoriev I.V."/>
            <person name="Hibbett D.S."/>
        </authorList>
    </citation>
    <scope>NUCLEOTIDE SEQUENCE [LARGE SCALE GENOMIC DNA]</scope>
    <source>
        <strain evidence="2 3">HHB10207 ss-3</strain>
    </source>
</reference>
<dbReference type="GO" id="GO:1990904">
    <property type="term" value="C:ribonucleoprotein complex"/>
    <property type="evidence" value="ECO:0007669"/>
    <property type="project" value="UniProtKB-ARBA"/>
</dbReference>